<dbReference type="EMBL" id="JADGJQ010000072">
    <property type="protein sequence ID" value="KAJ3173311.1"/>
    <property type="molecule type" value="Genomic_DNA"/>
</dbReference>
<keyword evidence="2" id="KW-0732">Signal</keyword>
<evidence type="ECO:0000313" key="4">
    <source>
        <dbReference type="Proteomes" id="UP001212152"/>
    </source>
</evidence>
<organism evidence="3 4">
    <name type="scientific">Geranomyces variabilis</name>
    <dbReference type="NCBI Taxonomy" id="109894"/>
    <lineage>
        <taxon>Eukaryota</taxon>
        <taxon>Fungi</taxon>
        <taxon>Fungi incertae sedis</taxon>
        <taxon>Chytridiomycota</taxon>
        <taxon>Chytridiomycota incertae sedis</taxon>
        <taxon>Chytridiomycetes</taxon>
        <taxon>Spizellomycetales</taxon>
        <taxon>Powellomycetaceae</taxon>
        <taxon>Geranomyces</taxon>
    </lineage>
</organism>
<sequence>MTRRHPQPLLTTAAAAAAAVALGCLLSAALPAVDAFDPTPAPTPLVANATLVLPALACQVLTYTLPANHSLSLSLTVSPPLLALGFTTDPAQPCAAPYSATGVGTDYVQILDTIEGPGAASGVYPLNNITAARCWTAPVTLRFFAATAFPAANGKQGAADAKSVAVGNIVALPTGNRTCVSPPAPAAAASSPAAPAAVGGATQGSTTAAPGAKQSWSLAPPPPGTNYVQSAGAATDLAGGLASVLAVFALAFV</sequence>
<protein>
    <submittedName>
        <fullName evidence="3">Uncharacterized protein</fullName>
    </submittedName>
</protein>
<dbReference type="Proteomes" id="UP001212152">
    <property type="component" value="Unassembled WGS sequence"/>
</dbReference>
<evidence type="ECO:0000256" key="2">
    <source>
        <dbReference type="SAM" id="SignalP"/>
    </source>
</evidence>
<feature type="signal peptide" evidence="2">
    <location>
        <begin position="1"/>
        <end position="35"/>
    </location>
</feature>
<dbReference type="PROSITE" id="PS51257">
    <property type="entry name" value="PROKAR_LIPOPROTEIN"/>
    <property type="match status" value="1"/>
</dbReference>
<name>A0AAD5XN56_9FUNG</name>
<keyword evidence="4" id="KW-1185">Reference proteome</keyword>
<feature type="region of interest" description="Disordered" evidence="1">
    <location>
        <begin position="195"/>
        <end position="223"/>
    </location>
</feature>
<comment type="caution">
    <text evidence="3">The sequence shown here is derived from an EMBL/GenBank/DDBJ whole genome shotgun (WGS) entry which is preliminary data.</text>
</comment>
<dbReference type="AlphaFoldDB" id="A0AAD5XN56"/>
<gene>
    <name evidence="3" type="ORF">HDU87_007685</name>
</gene>
<proteinExistence type="predicted"/>
<reference evidence="3" key="1">
    <citation type="submission" date="2020-05" db="EMBL/GenBank/DDBJ databases">
        <title>Phylogenomic resolution of chytrid fungi.</title>
        <authorList>
            <person name="Stajich J.E."/>
            <person name="Amses K."/>
            <person name="Simmons R."/>
            <person name="Seto K."/>
            <person name="Myers J."/>
            <person name="Bonds A."/>
            <person name="Quandt C.A."/>
            <person name="Barry K."/>
            <person name="Liu P."/>
            <person name="Grigoriev I."/>
            <person name="Longcore J.E."/>
            <person name="James T.Y."/>
        </authorList>
    </citation>
    <scope>NUCLEOTIDE SEQUENCE</scope>
    <source>
        <strain evidence="3">JEL0379</strain>
    </source>
</reference>
<accession>A0AAD5XN56</accession>
<evidence type="ECO:0000313" key="3">
    <source>
        <dbReference type="EMBL" id="KAJ3173311.1"/>
    </source>
</evidence>
<evidence type="ECO:0000256" key="1">
    <source>
        <dbReference type="SAM" id="MobiDB-lite"/>
    </source>
</evidence>
<feature type="chain" id="PRO_5042059819" evidence="2">
    <location>
        <begin position="36"/>
        <end position="253"/>
    </location>
</feature>